<dbReference type="Pfam" id="PF00331">
    <property type="entry name" value="Glyco_hydro_10"/>
    <property type="match status" value="1"/>
</dbReference>
<feature type="region of interest" description="Disordered" evidence="8">
    <location>
        <begin position="431"/>
        <end position="451"/>
    </location>
</feature>
<dbReference type="Gene3D" id="3.20.20.80">
    <property type="entry name" value="Glycosidases"/>
    <property type="match status" value="1"/>
</dbReference>
<dbReference type="GO" id="GO:0052689">
    <property type="term" value="F:carboxylic ester hydrolase activity"/>
    <property type="evidence" value="ECO:0007669"/>
    <property type="project" value="UniProtKB-KW"/>
</dbReference>
<evidence type="ECO:0000313" key="11">
    <source>
        <dbReference type="Proteomes" id="UP000011529"/>
    </source>
</evidence>
<accession>M2A832</accession>
<dbReference type="Proteomes" id="UP000011529">
    <property type="component" value="Unassembled WGS sequence"/>
</dbReference>
<dbReference type="GO" id="GO:0000272">
    <property type="term" value="P:polysaccharide catabolic process"/>
    <property type="evidence" value="ECO:0007669"/>
    <property type="project" value="UniProtKB-KW"/>
</dbReference>
<evidence type="ECO:0000256" key="3">
    <source>
        <dbReference type="ARBA" id="ARBA00022801"/>
    </source>
</evidence>
<dbReference type="Gene3D" id="3.40.50.1820">
    <property type="entry name" value="alpha/beta hydrolase"/>
    <property type="match status" value="2"/>
</dbReference>
<protein>
    <recommendedName>
        <fullName evidence="7">Beta-xylanase</fullName>
        <ecNumber evidence="7">3.2.1.8</ecNumber>
    </recommendedName>
</protein>
<dbReference type="InterPro" id="IPR013830">
    <property type="entry name" value="SGNH_hydro"/>
</dbReference>
<evidence type="ECO:0000259" key="9">
    <source>
        <dbReference type="PROSITE" id="PS51760"/>
    </source>
</evidence>
<dbReference type="PATRIC" id="fig|1263867.3.peg.1514"/>
<dbReference type="InterPro" id="IPR044846">
    <property type="entry name" value="GH10"/>
</dbReference>
<keyword evidence="11" id="KW-1185">Reference proteome</keyword>
<comment type="similarity">
    <text evidence="7">Belongs to the glycosyl hydrolase 10 (cellulase F) family.</text>
</comment>
<dbReference type="Gene3D" id="3.40.50.1110">
    <property type="entry name" value="SGNH hydrolase"/>
    <property type="match status" value="1"/>
</dbReference>
<dbReference type="InterPro" id="IPR001000">
    <property type="entry name" value="GH10_dom"/>
</dbReference>
<dbReference type="PANTHER" id="PTHR31490">
    <property type="entry name" value="GLYCOSYL HYDROLASE"/>
    <property type="match status" value="1"/>
</dbReference>
<dbReference type="InterPro" id="IPR029058">
    <property type="entry name" value="AB_hydrolase_fold"/>
</dbReference>
<sequence length="1470" mass="162836">MLGFCFIGNWAIGQETMHQVTVDSTTNGSISIEPPLPEDGRVPAGTKLKLTATPSDDYAVDSVYYSVPGRWGAMYHESLTGEFEVVVDQDKHLGASFIKSDEVDHVQVTHNVVYAQPGKKPLKYDVYSPTDAKRLPIIVIIHGGGWSTNDEDIMRGLARELTKGGKFVVASLDYRWIGDADGDDAPNSMADLIEDVFGGIAHIVEHAESYGGDPNRVGVTGDSAGGHLSAAASLLIDRIGDGGFGVEPGVFQFKPIYLPDGKTSVDIRQQLSTSIRAAAPSYGVFSSEGLGRFVQDLGDQASEAVAPQDNIPQASTRKVPQYLLRGTNDFLIRHEGVEAFVQTLEAKSQEAIYEQVDGAGHAFFDWKPNEQVKATFDKYGVPYAKKMRDFFEEYLYGAQDTSASAQESKPVVFTTQQDHQDMLDQLGITKLRPGRNSDANAPNGANYDEAQANPYPQLPEVLVTTAGEEVTTPEQWNETRRPELVRMLETHLYGRIPVTVPDVKWEVVETREVEAGGKPAIQKHIIGKVDNTACPEIEVNISMSLTLPRDAKGSVPVLITFGWTPFDPNPFARFIQHDGDDGPRPPSKRDLLIAAGWGCAMINPSTIQEDVGGWQSRRFQPEDAEPAGVGLTRGIIGLTNLGQPRQPDQWGSLRAWGWGASRALDYFEQVPEVDATRVGIAGVSRYGKAALVTMAFDERFAMGLIASSGAGGTALHRRNFGESLENLASSGAYHWMCGNYLQYAAEESSFGRKTPGDLPVDSHMMLALCAPRLTFISHGIPERGDAHWLDHQGSFMAAVAAQPVYRLLGAKDLGRSDDYLNEQMPEVNVDLLDGAVAWRQHDGGHTDGPNVEHFIRWAKSQWATKPRVEKPQAGVDDTTKRSLKEAVGDRFKLGVGVSHRILTNEGDAALIRKHFSILTPENCMKPQGIHPAEDEWNFDATDGFIDFARENRLEVVGHCLVWAKDDRTDPWMMEEDNRPVSRQSLLRRIETHVKTVVSRYGDAVTMWDVVNEAIGDTDGDLLRESVYSRTTGIDFIVTAFKAARAAAPDALLIYNDYNGHKPGKREKLIELLTKLKAAGAPVDAYGMQGHFELGDDSLPQLRETFDALRDLGLKVVVSELDIDVVKRGRWWAEDGKYRDELKSFDPYKDGLPAEIEQQTIDQYVALFQLFDEYSDVIARVSFWNLHDGQSWLNYFPWDRTNYPLLFDRDRQPKPAFDAVYELLNERESKNSNKTSSHDPWRPDDENSREAHRQLAAKTKQGKIDVYFQGDSITRRWAATDYPKLLSHWKKSFHGWNAANFAWGGDNTHHILWRMQNGELDGVSPKVLCLQAGANNLPWVGPANQSHVEDVVEGIQAIIGEFRGRFPDVPIVLTAMFPRDQNPALVDAIDAVNQKLQAISEADERIHWININKKLIDSEGKLLPNVSSDGIHLEEAGYQVWAAALRPALTQILGPASQIDHAPPPTGNPGL</sequence>
<reference evidence="10" key="1">
    <citation type="submission" date="2012-11" db="EMBL/GenBank/DDBJ databases">
        <title>Permanent draft genomes of Rhodopirellula europaea strain SH398 and 6C.</title>
        <authorList>
            <person name="Richter M."/>
            <person name="Richter-Heitmann T."/>
            <person name="Frank C."/>
            <person name="Harder J."/>
            <person name="Glockner F.O."/>
        </authorList>
    </citation>
    <scope>NUCLEOTIDE SEQUENCE</scope>
    <source>
        <strain evidence="10">6C</strain>
    </source>
</reference>
<dbReference type="InterPro" id="IPR036514">
    <property type="entry name" value="SGNH_hydro_sf"/>
</dbReference>
<comment type="caution">
    <text evidence="10">The sequence shown here is derived from an EMBL/GenBank/DDBJ whole genome shotgun (WGS) entry which is preliminary data.</text>
</comment>
<dbReference type="Pfam" id="PF13472">
    <property type="entry name" value="Lipase_GDSL_2"/>
    <property type="match status" value="1"/>
</dbReference>
<dbReference type="Pfam" id="PF22244">
    <property type="entry name" value="GCE_fung"/>
    <property type="match status" value="1"/>
</dbReference>
<dbReference type="PROSITE" id="PS51760">
    <property type="entry name" value="GH10_2"/>
    <property type="match status" value="1"/>
</dbReference>
<evidence type="ECO:0000256" key="1">
    <source>
        <dbReference type="ARBA" id="ARBA00022487"/>
    </source>
</evidence>
<dbReference type="SMART" id="SM00633">
    <property type="entry name" value="Glyco_10"/>
    <property type="match status" value="1"/>
</dbReference>
<reference evidence="10" key="2">
    <citation type="journal article" date="2013" name="Mar. Genomics">
        <title>Expression of sulfatases in Rhodopirellula baltica and the diversity of sulfatases in the genus Rhodopirellula.</title>
        <authorList>
            <person name="Wegner C.E."/>
            <person name="Richter-Heitmann T."/>
            <person name="Klindworth A."/>
            <person name="Klockow C."/>
            <person name="Richter M."/>
            <person name="Achstetter T."/>
            <person name="Glockner F.O."/>
            <person name="Harder J."/>
        </authorList>
    </citation>
    <scope>NUCLEOTIDE SEQUENCE [LARGE SCALE GENOMIC DNA]</scope>
    <source>
        <strain evidence="10">6C</strain>
    </source>
</reference>
<dbReference type="InterPro" id="IPR017853">
    <property type="entry name" value="GH"/>
</dbReference>
<keyword evidence="2" id="KW-0732">Signal</keyword>
<dbReference type="SUPFAM" id="SSF53474">
    <property type="entry name" value="alpha/beta-Hydrolases"/>
    <property type="match status" value="2"/>
</dbReference>
<feature type="domain" description="GH10" evidence="9">
    <location>
        <begin position="877"/>
        <end position="1222"/>
    </location>
</feature>
<evidence type="ECO:0000313" key="10">
    <source>
        <dbReference type="EMBL" id="EMB17801.1"/>
    </source>
</evidence>
<dbReference type="InterPro" id="IPR049492">
    <property type="entry name" value="BD-FAE-like_dom"/>
</dbReference>
<keyword evidence="1" id="KW-0719">Serine esterase</keyword>
<evidence type="ECO:0000256" key="7">
    <source>
        <dbReference type="RuleBase" id="RU361174"/>
    </source>
</evidence>
<gene>
    <name evidence="10" type="ORF">RE6C_01432</name>
</gene>
<organism evidence="10 11">
    <name type="scientific">Rhodopirellula europaea 6C</name>
    <dbReference type="NCBI Taxonomy" id="1263867"/>
    <lineage>
        <taxon>Bacteria</taxon>
        <taxon>Pseudomonadati</taxon>
        <taxon>Planctomycetota</taxon>
        <taxon>Planctomycetia</taxon>
        <taxon>Pirellulales</taxon>
        <taxon>Pirellulaceae</taxon>
        <taxon>Rhodopirellula</taxon>
    </lineage>
</organism>
<dbReference type="InterPro" id="IPR054579">
    <property type="entry name" value="GCE-like_dom"/>
</dbReference>
<dbReference type="PANTHER" id="PTHR31490:SF90">
    <property type="entry name" value="ENDO-1,4-BETA-XYLANASE A"/>
    <property type="match status" value="1"/>
</dbReference>
<dbReference type="GO" id="GO:0031176">
    <property type="term" value="F:endo-1,4-beta-xylanase activity"/>
    <property type="evidence" value="ECO:0007669"/>
    <property type="project" value="UniProtKB-EC"/>
</dbReference>
<evidence type="ECO:0000256" key="5">
    <source>
        <dbReference type="ARBA" id="ARBA00023295"/>
    </source>
</evidence>
<name>M2A832_9BACT</name>
<dbReference type="SUPFAM" id="SSF51445">
    <property type="entry name" value="(Trans)glycosidases"/>
    <property type="match status" value="1"/>
</dbReference>
<evidence type="ECO:0000256" key="8">
    <source>
        <dbReference type="SAM" id="MobiDB-lite"/>
    </source>
</evidence>
<dbReference type="EC" id="3.2.1.8" evidence="7"/>
<keyword evidence="4 7" id="KW-0119">Carbohydrate metabolism</keyword>
<feature type="compositionally biased region" description="Basic and acidic residues" evidence="8">
    <location>
        <begin position="1227"/>
        <end position="1252"/>
    </location>
</feature>
<dbReference type="EMBL" id="ANMO01000085">
    <property type="protein sequence ID" value="EMB17801.1"/>
    <property type="molecule type" value="Genomic_DNA"/>
</dbReference>
<evidence type="ECO:0000256" key="4">
    <source>
        <dbReference type="ARBA" id="ARBA00023277"/>
    </source>
</evidence>
<dbReference type="PRINTS" id="PR00134">
    <property type="entry name" value="GLHYDRLASE10"/>
</dbReference>
<comment type="catalytic activity">
    <reaction evidence="7">
        <text>Endohydrolysis of (1-&gt;4)-beta-D-xylosidic linkages in xylans.</text>
        <dbReference type="EC" id="3.2.1.8"/>
    </reaction>
</comment>
<keyword evidence="6 7" id="KW-0624">Polysaccharide degradation</keyword>
<dbReference type="Pfam" id="PF20434">
    <property type="entry name" value="BD-FAE"/>
    <property type="match status" value="1"/>
</dbReference>
<proteinExistence type="inferred from homology"/>
<keyword evidence="5 7" id="KW-0326">Glycosidase</keyword>
<evidence type="ECO:0000256" key="6">
    <source>
        <dbReference type="ARBA" id="ARBA00023326"/>
    </source>
</evidence>
<keyword evidence="3 7" id="KW-0378">Hydrolase</keyword>
<dbReference type="SUPFAM" id="SSF52266">
    <property type="entry name" value="SGNH hydrolase"/>
    <property type="match status" value="1"/>
</dbReference>
<feature type="region of interest" description="Disordered" evidence="8">
    <location>
        <begin position="1227"/>
        <end position="1257"/>
    </location>
</feature>
<evidence type="ECO:0000256" key="2">
    <source>
        <dbReference type="ARBA" id="ARBA00022729"/>
    </source>
</evidence>